<keyword evidence="3" id="KW-1185">Reference proteome</keyword>
<dbReference type="RefSeq" id="XP_033658006.1">
    <property type="nucleotide sequence ID" value="XM_033800636.1"/>
</dbReference>
<feature type="region of interest" description="Disordered" evidence="1">
    <location>
        <begin position="410"/>
        <end position="511"/>
    </location>
</feature>
<protein>
    <recommendedName>
        <fullName evidence="4">BTB domain-containing protein</fullName>
    </recommendedName>
</protein>
<dbReference type="AlphaFoldDB" id="A0A6A6JXC3"/>
<dbReference type="Proteomes" id="UP000800097">
    <property type="component" value="Unassembled WGS sequence"/>
</dbReference>
<sequence length="547" mass="60265">MDSGAQHASKRKGKPLRRMINMILNPATANLTTAPLLLPKRTKMTDVAPWLTRERSAGLDSEDRTEIKVPQQSLSFPSPRSALYSADSGPYVSLLIGRQDPNSRYLTPQLFRVPALALRYATKLSTYYVEAQAVVAPPRIISLPELEPTAFALYYEYISSGTIVFPTVKNTIGGQNLNTCPWVPCWPLINAHILATAVGDARFGKFVLGLLRDKLELRQAPDPDTIMHIFTAKDVGKDLKDFVVNQAVAHGLRKFEPEQLELYPATFLHAALDRISELFLNLRREAKNKTHSYGSVGLFSHRDYEFEEMLRSIGEWVAFALMARKAQTASNELKANGIAVIDWANPCEAEFHGTLPGTHSGRTVFLGDSSVDDGTSKKAEANIADATAMPVSSASSKVYLISDLRPQGAAATESATNTVLPTRKARQSKYGVSPPIVEKIHRDSEPGKGPKHHRRKSFQSRGIANRKQCSPILEHSEEDAFANDTESPQEKINSDTESRNGIARQSEEMETAKDLGRLVPGAYPGSVAGSVRLTEVDEFAWLATLIR</sequence>
<evidence type="ECO:0000313" key="3">
    <source>
        <dbReference type="Proteomes" id="UP000800097"/>
    </source>
</evidence>
<evidence type="ECO:0008006" key="4">
    <source>
        <dbReference type="Google" id="ProtNLM"/>
    </source>
</evidence>
<feature type="compositionally biased region" description="Basic and acidic residues" evidence="1">
    <location>
        <begin position="438"/>
        <end position="448"/>
    </location>
</feature>
<feature type="compositionally biased region" description="Basic and acidic residues" evidence="1">
    <location>
        <begin position="488"/>
        <end position="498"/>
    </location>
</feature>
<name>A0A6A6JXC3_WESOR</name>
<reference evidence="2" key="1">
    <citation type="journal article" date="2020" name="Stud. Mycol.">
        <title>101 Dothideomycetes genomes: a test case for predicting lifestyles and emergence of pathogens.</title>
        <authorList>
            <person name="Haridas S."/>
            <person name="Albert R."/>
            <person name="Binder M."/>
            <person name="Bloem J."/>
            <person name="Labutti K."/>
            <person name="Salamov A."/>
            <person name="Andreopoulos B."/>
            <person name="Baker S."/>
            <person name="Barry K."/>
            <person name="Bills G."/>
            <person name="Bluhm B."/>
            <person name="Cannon C."/>
            <person name="Castanera R."/>
            <person name="Culley D."/>
            <person name="Daum C."/>
            <person name="Ezra D."/>
            <person name="Gonzalez J."/>
            <person name="Henrissat B."/>
            <person name="Kuo A."/>
            <person name="Liang C."/>
            <person name="Lipzen A."/>
            <person name="Lutzoni F."/>
            <person name="Magnuson J."/>
            <person name="Mondo S."/>
            <person name="Nolan M."/>
            <person name="Ohm R."/>
            <person name="Pangilinan J."/>
            <person name="Park H.-J."/>
            <person name="Ramirez L."/>
            <person name="Alfaro M."/>
            <person name="Sun H."/>
            <person name="Tritt A."/>
            <person name="Yoshinaga Y."/>
            <person name="Zwiers L.-H."/>
            <person name="Turgeon B."/>
            <person name="Goodwin S."/>
            <person name="Spatafora J."/>
            <person name="Crous P."/>
            <person name="Grigoriev I."/>
        </authorList>
    </citation>
    <scope>NUCLEOTIDE SEQUENCE</scope>
    <source>
        <strain evidence="2">CBS 379.55</strain>
    </source>
</reference>
<evidence type="ECO:0000256" key="1">
    <source>
        <dbReference type="SAM" id="MobiDB-lite"/>
    </source>
</evidence>
<proteinExistence type="predicted"/>
<feature type="compositionally biased region" description="Basic residues" evidence="1">
    <location>
        <begin position="449"/>
        <end position="458"/>
    </location>
</feature>
<dbReference type="GeneID" id="54553811"/>
<gene>
    <name evidence="2" type="ORF">EI97DRAFT_455358</name>
</gene>
<dbReference type="EMBL" id="ML986485">
    <property type="protein sequence ID" value="KAF2280468.1"/>
    <property type="molecule type" value="Genomic_DNA"/>
</dbReference>
<accession>A0A6A6JXC3</accession>
<dbReference type="OrthoDB" id="3791417at2759"/>
<organism evidence="2 3">
    <name type="scientific">Westerdykella ornata</name>
    <dbReference type="NCBI Taxonomy" id="318751"/>
    <lineage>
        <taxon>Eukaryota</taxon>
        <taxon>Fungi</taxon>
        <taxon>Dikarya</taxon>
        <taxon>Ascomycota</taxon>
        <taxon>Pezizomycotina</taxon>
        <taxon>Dothideomycetes</taxon>
        <taxon>Pleosporomycetidae</taxon>
        <taxon>Pleosporales</taxon>
        <taxon>Sporormiaceae</taxon>
        <taxon>Westerdykella</taxon>
    </lineage>
</organism>
<evidence type="ECO:0000313" key="2">
    <source>
        <dbReference type="EMBL" id="KAF2280468.1"/>
    </source>
</evidence>